<feature type="transmembrane region" description="Helical" evidence="1">
    <location>
        <begin position="68"/>
        <end position="88"/>
    </location>
</feature>
<sequence>MSTFTGTSFGIRLLFAAILVFATYNPTGFSYSHWLIASFEGFSPLVAVLGIVLLIGWVVCLKATFDSLGPLGLVLGIALQASIVWLMMSWGWFSLDSVNVMAWVVLLMMTVLLAVGMSWSHLHRRLTGQVDVDEISD</sequence>
<keyword evidence="3" id="KW-1185">Reference proteome</keyword>
<dbReference type="AlphaFoldDB" id="A0AA42B608"/>
<name>A0AA42B608_9GAMM</name>
<evidence type="ECO:0000313" key="2">
    <source>
        <dbReference type="EMBL" id="MCM2678263.1"/>
    </source>
</evidence>
<proteinExistence type="predicted"/>
<organism evidence="2 3">
    <name type="scientific">Echinimonas agarilytica</name>
    <dbReference type="NCBI Taxonomy" id="1215918"/>
    <lineage>
        <taxon>Bacteria</taxon>
        <taxon>Pseudomonadati</taxon>
        <taxon>Pseudomonadota</taxon>
        <taxon>Gammaproteobacteria</taxon>
        <taxon>Alteromonadales</taxon>
        <taxon>Echinimonadaceae</taxon>
        <taxon>Echinimonas</taxon>
    </lineage>
</organism>
<dbReference type="Proteomes" id="UP001165393">
    <property type="component" value="Unassembled WGS sequence"/>
</dbReference>
<protein>
    <submittedName>
        <fullName evidence="2">DUF6524 family protein</fullName>
    </submittedName>
</protein>
<dbReference type="EMBL" id="JAMQGP010000001">
    <property type="protein sequence ID" value="MCM2678263.1"/>
    <property type="molecule type" value="Genomic_DNA"/>
</dbReference>
<dbReference type="Pfam" id="PF20134">
    <property type="entry name" value="DUF6524"/>
    <property type="match status" value="1"/>
</dbReference>
<feature type="transmembrane region" description="Helical" evidence="1">
    <location>
        <begin position="42"/>
        <end position="61"/>
    </location>
</feature>
<comment type="caution">
    <text evidence="2">The sequence shown here is derived from an EMBL/GenBank/DDBJ whole genome shotgun (WGS) entry which is preliminary data.</text>
</comment>
<dbReference type="RefSeq" id="WP_251259594.1">
    <property type="nucleotide sequence ID" value="NZ_JAMQGP010000001.1"/>
</dbReference>
<gene>
    <name evidence="2" type="ORF">NAF29_01090</name>
</gene>
<reference evidence="2 3" key="1">
    <citation type="journal article" date="2013" name="Antonie Van Leeuwenhoek">
        <title>Echinimonas agarilytica gen. nov., sp. nov., a new gammaproteobacterium isolated from the sea urchin Strongylocentrotus intermedius.</title>
        <authorList>
            <person name="Nedashkovskaya O.I."/>
            <person name="Stenkova A.M."/>
            <person name="Zhukova N.V."/>
            <person name="Van Trappen S."/>
            <person name="Lee J.S."/>
            <person name="Kim S.B."/>
        </authorList>
    </citation>
    <scope>NUCLEOTIDE SEQUENCE [LARGE SCALE GENOMIC DNA]</scope>
    <source>
        <strain evidence="2 3">KMM 6351</strain>
    </source>
</reference>
<keyword evidence="1" id="KW-0472">Membrane</keyword>
<feature type="transmembrane region" description="Helical" evidence="1">
    <location>
        <begin position="100"/>
        <end position="119"/>
    </location>
</feature>
<keyword evidence="1" id="KW-0812">Transmembrane</keyword>
<evidence type="ECO:0000313" key="3">
    <source>
        <dbReference type="Proteomes" id="UP001165393"/>
    </source>
</evidence>
<dbReference type="InterPro" id="IPR045387">
    <property type="entry name" value="DUF6524"/>
</dbReference>
<evidence type="ECO:0000256" key="1">
    <source>
        <dbReference type="SAM" id="Phobius"/>
    </source>
</evidence>
<keyword evidence="1" id="KW-1133">Transmembrane helix</keyword>
<accession>A0AA42B608</accession>